<organism evidence="2 3">
    <name type="scientific">Pseudomonas fluorescens</name>
    <dbReference type="NCBI Taxonomy" id="294"/>
    <lineage>
        <taxon>Bacteria</taxon>
        <taxon>Pseudomonadati</taxon>
        <taxon>Pseudomonadota</taxon>
        <taxon>Gammaproteobacteria</taxon>
        <taxon>Pseudomonadales</taxon>
        <taxon>Pseudomonadaceae</taxon>
        <taxon>Pseudomonas</taxon>
    </lineage>
</organism>
<comment type="caution">
    <text evidence="2">The sequence shown here is derived from an EMBL/GenBank/DDBJ whole genome shotgun (WGS) entry which is preliminary data.</text>
</comment>
<accession>A0A0F4TPV4</accession>
<reference evidence="2 3" key="1">
    <citation type="submission" date="2015-03" db="EMBL/GenBank/DDBJ databases">
        <title>Comparative genomics of Pseudomonas insights into diversity of traits involved in vanlence and defense.</title>
        <authorList>
            <person name="Qin Y."/>
        </authorList>
    </citation>
    <scope>NUCLEOTIDE SEQUENCE [LARGE SCALE GENOMIC DNA]</scope>
    <source>
        <strain evidence="2 3">C8</strain>
    </source>
</reference>
<dbReference type="PANTHER" id="PTHR34211">
    <property type="entry name" value="CALCINEURIN-LIKE METALLO-PHOSPHOESTERASE SUPERFAMILY PROTEIN"/>
    <property type="match status" value="1"/>
</dbReference>
<feature type="transmembrane region" description="Helical" evidence="1">
    <location>
        <begin position="450"/>
        <end position="468"/>
    </location>
</feature>
<sequence length="662" mass="73761">MPPYKPSFSMKTTGSPNSRVEVYTQERMVNWIGPLQLLRTGFRVAVATTLGAFVDQREVQASLRPASENQPIKVEGNADGEVWVDYLADTGDGWDSTYSMALCVSHTVQLQDQDLTLPRGHILLLGGDQVYPTPAQCGYRTRFLDPFRAASPAPVPACPPRSAEDPIPVTDPRLMLATPGNHDWYDGLRAFTQLFCNKKPIGDWETRQRTSYYVVQLPGGWWIWGLDLQLESAIDQPQRDYFEQQKRLLQSGDRVVVVTPEPSWLDEAASLERGQQSTFPSIETQTPRFRSLRDIEELLGAYLAVVLTGDLHHYARYAPSDNSGAPHRITCGGGGAFLHGTHQLPDTLTSIKVGGIEQNYALKGVYPEKEASERLRDRAWRLPTRNFAFCTMLAMFYMLFGWIVQSASLVSHPVRDGRSLMERMSELEFGWGNLIEVCHQQAWAMANSPASVIIALVIVAAGGAFTSADVMRGKWLAFFAGSAHGLLHLCLAVGMLWLMARINIHYLGWDVFDLLQAALFGLESLLLGGFLGGLLFGVWMVMANKWFGLHAEAVMSSQRIPDHKCFLRMRFTSEDLTIYPLKLGRVCRRWSLAPAIQHITQKQRSWRIRATAGTIGPRFVPATGQPSPIESLQLIEPAIAILRSSSSNTENPLPKGRCDTSL</sequence>
<dbReference type="PATRIC" id="fig|294.132.peg.1429"/>
<proteinExistence type="predicted"/>
<dbReference type="SUPFAM" id="SSF56300">
    <property type="entry name" value="Metallo-dependent phosphatases"/>
    <property type="match status" value="1"/>
</dbReference>
<gene>
    <name evidence="2" type="ORF">VC35_13335</name>
</gene>
<evidence type="ECO:0000256" key="1">
    <source>
        <dbReference type="SAM" id="Phobius"/>
    </source>
</evidence>
<dbReference type="PANTHER" id="PTHR34211:SF3">
    <property type="entry name" value="CALCINEURIN-LIKE METALLO-PHOSPHOESTERASE SUPERFAMILY PROTEIN"/>
    <property type="match status" value="1"/>
</dbReference>
<dbReference type="AlphaFoldDB" id="A0A0F4TPV4"/>
<keyword evidence="1" id="KW-1133">Transmembrane helix</keyword>
<name>A0A0F4TPV4_PSEFL</name>
<dbReference type="Proteomes" id="UP000033588">
    <property type="component" value="Unassembled WGS sequence"/>
</dbReference>
<dbReference type="Gene3D" id="3.60.21.10">
    <property type="match status" value="1"/>
</dbReference>
<feature type="transmembrane region" description="Helical" evidence="1">
    <location>
        <begin position="386"/>
        <end position="404"/>
    </location>
</feature>
<evidence type="ECO:0000313" key="3">
    <source>
        <dbReference type="Proteomes" id="UP000033588"/>
    </source>
</evidence>
<feature type="transmembrane region" description="Helical" evidence="1">
    <location>
        <begin position="518"/>
        <end position="541"/>
    </location>
</feature>
<protein>
    <submittedName>
        <fullName evidence="2">Uncharacterized protein</fullName>
    </submittedName>
</protein>
<feature type="transmembrane region" description="Helical" evidence="1">
    <location>
        <begin position="475"/>
        <end position="498"/>
    </location>
</feature>
<evidence type="ECO:0000313" key="2">
    <source>
        <dbReference type="EMBL" id="KJZ46094.1"/>
    </source>
</evidence>
<dbReference type="EMBL" id="LACC01000015">
    <property type="protein sequence ID" value="KJZ46094.1"/>
    <property type="molecule type" value="Genomic_DNA"/>
</dbReference>
<keyword evidence="1" id="KW-0812">Transmembrane</keyword>
<dbReference type="InterPro" id="IPR029052">
    <property type="entry name" value="Metallo-depent_PP-like"/>
</dbReference>
<keyword evidence="1" id="KW-0472">Membrane</keyword>